<dbReference type="EMBL" id="SOIJ01000036">
    <property type="protein sequence ID" value="TET94102.1"/>
    <property type="molecule type" value="Genomic_DNA"/>
</dbReference>
<dbReference type="Proteomes" id="UP000316925">
    <property type="component" value="Unassembled WGS sequence"/>
</dbReference>
<evidence type="ECO:0000313" key="1">
    <source>
        <dbReference type="EMBL" id="TET94102.1"/>
    </source>
</evidence>
<sequence length="71" mass="8224">MLEDEINALPPLDRVKKMKMRSKIRRQINRLSGLKNPTAEKFLPDVIFSQENKAAPILQYQEGGKNDIISW</sequence>
<proteinExistence type="predicted"/>
<gene>
    <name evidence="1" type="ORF">E3J33_00710</name>
</gene>
<comment type="caution">
    <text evidence="1">The sequence shown here is derived from an EMBL/GenBank/DDBJ whole genome shotgun (WGS) entry which is preliminary data.</text>
</comment>
<name>A0A523YRF9_UNCAE</name>
<reference evidence="1 2" key="1">
    <citation type="submission" date="2019-03" db="EMBL/GenBank/DDBJ databases">
        <title>Metabolic potential of uncultured bacteria and archaea associated with petroleum seepage in deep-sea sediments.</title>
        <authorList>
            <person name="Dong X."/>
            <person name="Hubert C."/>
        </authorList>
    </citation>
    <scope>NUCLEOTIDE SEQUENCE [LARGE SCALE GENOMIC DNA]</scope>
    <source>
        <strain evidence="1">E29_bin28</strain>
    </source>
</reference>
<evidence type="ECO:0000313" key="2">
    <source>
        <dbReference type="Proteomes" id="UP000316925"/>
    </source>
</evidence>
<protein>
    <submittedName>
        <fullName evidence="1">Uncharacterized protein</fullName>
    </submittedName>
</protein>
<organism evidence="1 2">
    <name type="scientific">Aerophobetes bacterium</name>
    <dbReference type="NCBI Taxonomy" id="2030807"/>
    <lineage>
        <taxon>Bacteria</taxon>
        <taxon>Candidatus Aerophobota</taxon>
    </lineage>
</organism>
<accession>A0A523YRF9</accession>
<dbReference type="AlphaFoldDB" id="A0A523YRF9"/>